<protein>
    <submittedName>
        <fullName evidence="3">Uncharacterized protein</fullName>
    </submittedName>
</protein>
<name>A0AAD4QYZ6_9BILA</name>
<dbReference type="EMBL" id="JAKKPZ010000188">
    <property type="protein sequence ID" value="KAI1699211.1"/>
    <property type="molecule type" value="Genomic_DNA"/>
</dbReference>
<keyword evidence="1" id="KW-1133">Transmembrane helix</keyword>
<accession>A0AAD4QYZ6</accession>
<feature type="signal peptide" evidence="2">
    <location>
        <begin position="1"/>
        <end position="23"/>
    </location>
</feature>
<keyword evidence="2" id="KW-0732">Signal</keyword>
<evidence type="ECO:0000313" key="4">
    <source>
        <dbReference type="Proteomes" id="UP001201812"/>
    </source>
</evidence>
<dbReference type="AlphaFoldDB" id="A0AAD4QYZ6"/>
<keyword evidence="1" id="KW-0472">Membrane</keyword>
<evidence type="ECO:0000256" key="2">
    <source>
        <dbReference type="SAM" id="SignalP"/>
    </source>
</evidence>
<keyword evidence="1" id="KW-0812">Transmembrane</keyword>
<feature type="chain" id="PRO_5041942910" evidence="2">
    <location>
        <begin position="24"/>
        <end position="118"/>
    </location>
</feature>
<evidence type="ECO:0000313" key="3">
    <source>
        <dbReference type="EMBL" id="KAI1699211.1"/>
    </source>
</evidence>
<keyword evidence="4" id="KW-1185">Reference proteome</keyword>
<comment type="caution">
    <text evidence="3">The sequence shown here is derived from an EMBL/GenBank/DDBJ whole genome shotgun (WGS) entry which is preliminary data.</text>
</comment>
<organism evidence="3 4">
    <name type="scientific">Ditylenchus destructor</name>
    <dbReference type="NCBI Taxonomy" id="166010"/>
    <lineage>
        <taxon>Eukaryota</taxon>
        <taxon>Metazoa</taxon>
        <taxon>Ecdysozoa</taxon>
        <taxon>Nematoda</taxon>
        <taxon>Chromadorea</taxon>
        <taxon>Rhabditida</taxon>
        <taxon>Tylenchina</taxon>
        <taxon>Tylenchomorpha</taxon>
        <taxon>Sphaerularioidea</taxon>
        <taxon>Anguinidae</taxon>
        <taxon>Anguininae</taxon>
        <taxon>Ditylenchus</taxon>
    </lineage>
</organism>
<dbReference type="Proteomes" id="UP001201812">
    <property type="component" value="Unassembled WGS sequence"/>
</dbReference>
<feature type="transmembrane region" description="Helical" evidence="1">
    <location>
        <begin position="84"/>
        <end position="104"/>
    </location>
</feature>
<reference evidence="3" key="1">
    <citation type="submission" date="2022-01" db="EMBL/GenBank/DDBJ databases">
        <title>Genome Sequence Resource for Two Populations of Ditylenchus destructor, the Migratory Endoparasitic Phytonematode.</title>
        <authorList>
            <person name="Zhang H."/>
            <person name="Lin R."/>
            <person name="Xie B."/>
        </authorList>
    </citation>
    <scope>NUCLEOTIDE SEQUENCE</scope>
    <source>
        <strain evidence="3">BazhouSP</strain>
    </source>
</reference>
<evidence type="ECO:0000256" key="1">
    <source>
        <dbReference type="SAM" id="Phobius"/>
    </source>
</evidence>
<sequence length="118" mass="13679">MFQKVVALSIVLFALLLASGIDAKSFSKQEKQYVIDLSGFNIECNRDEQCKSVFYFKDGHCKADRIIGIIHKSKCEYELNLKCFIFGFLLPVFLILGACGWFLWKQRDFLTPKCLRRL</sequence>
<proteinExistence type="predicted"/>
<gene>
    <name evidence="3" type="ORF">DdX_17456</name>
</gene>